<name>A0A8X7YP97_POPTO</name>
<dbReference type="InterPro" id="IPR002044">
    <property type="entry name" value="CBM20"/>
</dbReference>
<comment type="cofactor">
    <cofactor evidence="1">
        <name>Mg(2+)</name>
        <dbReference type="ChEBI" id="CHEBI:18420"/>
    </cofactor>
</comment>
<dbReference type="GO" id="GO:2001070">
    <property type="term" value="F:starch binding"/>
    <property type="evidence" value="ECO:0007669"/>
    <property type="project" value="InterPro"/>
</dbReference>
<comment type="caution">
    <text evidence="10">The sequence shown here is derived from an EMBL/GenBank/DDBJ whole genome shotgun (WGS) entry which is preliminary data.</text>
</comment>
<dbReference type="GO" id="GO:0016301">
    <property type="term" value="F:kinase activity"/>
    <property type="evidence" value="ECO:0007669"/>
    <property type="project" value="UniProtKB-KW"/>
</dbReference>
<dbReference type="PROSITE" id="PS51166">
    <property type="entry name" value="CBM20"/>
    <property type="match status" value="1"/>
</dbReference>
<keyword evidence="8" id="KW-0460">Magnesium</keyword>
<reference evidence="10" key="1">
    <citation type="journal article" date="2020" name="bioRxiv">
        <title>Hybrid origin of Populus tomentosa Carr. identified through genome sequencing and phylogenomic analysis.</title>
        <authorList>
            <person name="An X."/>
            <person name="Gao K."/>
            <person name="Chen Z."/>
            <person name="Li J."/>
            <person name="Yang X."/>
            <person name="Yang X."/>
            <person name="Zhou J."/>
            <person name="Guo T."/>
            <person name="Zhao T."/>
            <person name="Huang S."/>
            <person name="Miao D."/>
            <person name="Khan W.U."/>
            <person name="Rao P."/>
            <person name="Ye M."/>
            <person name="Lei B."/>
            <person name="Liao W."/>
            <person name="Wang J."/>
            <person name="Ji L."/>
            <person name="Li Y."/>
            <person name="Guo B."/>
            <person name="Mustafa N.S."/>
            <person name="Li S."/>
            <person name="Yun Q."/>
            <person name="Keller S.R."/>
            <person name="Mao J."/>
            <person name="Zhang R."/>
            <person name="Strauss S.H."/>
        </authorList>
    </citation>
    <scope>NUCLEOTIDE SEQUENCE</scope>
    <source>
        <strain evidence="10">GM15</strain>
        <tissue evidence="10">Leaf</tissue>
    </source>
</reference>
<evidence type="ECO:0000256" key="4">
    <source>
        <dbReference type="ARBA" id="ARBA00022723"/>
    </source>
</evidence>
<dbReference type="PANTHER" id="PTHR47453">
    <property type="entry name" value="PHOSPHOGLUCAN, WATER DIKINASE, CHLOROPLASTIC"/>
    <property type="match status" value="1"/>
</dbReference>
<keyword evidence="3" id="KW-0808">Transferase</keyword>
<proteinExistence type="inferred from homology"/>
<feature type="domain" description="CBM20" evidence="9">
    <location>
        <begin position="65"/>
        <end position="165"/>
    </location>
</feature>
<evidence type="ECO:0000256" key="2">
    <source>
        <dbReference type="ARBA" id="ARBA00007837"/>
    </source>
</evidence>
<dbReference type="Pfam" id="PF00686">
    <property type="entry name" value="CBM_20"/>
    <property type="match status" value="1"/>
</dbReference>
<dbReference type="GO" id="GO:0046872">
    <property type="term" value="F:metal ion binding"/>
    <property type="evidence" value="ECO:0007669"/>
    <property type="project" value="UniProtKB-KW"/>
</dbReference>
<protein>
    <recommendedName>
        <fullName evidence="9">CBM20 domain-containing protein</fullName>
    </recommendedName>
</protein>
<keyword evidence="5" id="KW-0547">Nucleotide-binding</keyword>
<dbReference type="GO" id="GO:0005524">
    <property type="term" value="F:ATP binding"/>
    <property type="evidence" value="ECO:0007669"/>
    <property type="project" value="UniProtKB-KW"/>
</dbReference>
<keyword evidence="4" id="KW-0479">Metal-binding</keyword>
<evidence type="ECO:0000256" key="8">
    <source>
        <dbReference type="ARBA" id="ARBA00022842"/>
    </source>
</evidence>
<evidence type="ECO:0000313" key="10">
    <source>
        <dbReference type="EMBL" id="KAG6748630.1"/>
    </source>
</evidence>
<dbReference type="InterPro" id="IPR002192">
    <property type="entry name" value="PPDK_AMP/ATP-bd"/>
</dbReference>
<keyword evidence="6" id="KW-0418">Kinase</keyword>
<evidence type="ECO:0000256" key="5">
    <source>
        <dbReference type="ARBA" id="ARBA00022741"/>
    </source>
</evidence>
<evidence type="ECO:0000256" key="6">
    <source>
        <dbReference type="ARBA" id="ARBA00022777"/>
    </source>
</evidence>
<dbReference type="Pfam" id="PF01326">
    <property type="entry name" value="PPDK_N"/>
    <property type="match status" value="1"/>
</dbReference>
<evidence type="ECO:0000313" key="11">
    <source>
        <dbReference type="Proteomes" id="UP000886885"/>
    </source>
</evidence>
<dbReference type="OrthoDB" id="6123450at2759"/>
<keyword evidence="7" id="KW-0067">ATP-binding</keyword>
<gene>
    <name evidence="10" type="ORF">POTOM_048559</name>
</gene>
<accession>A0A8X7YP97</accession>
<comment type="similarity">
    <text evidence="2">Belongs to the PEP-utilizing enzyme family.</text>
</comment>
<keyword evidence="11" id="KW-1185">Reference proteome</keyword>
<evidence type="ECO:0000256" key="7">
    <source>
        <dbReference type="ARBA" id="ARBA00022840"/>
    </source>
</evidence>
<dbReference type="SMART" id="SM01065">
    <property type="entry name" value="CBM_2"/>
    <property type="match status" value="1"/>
</dbReference>
<evidence type="ECO:0000256" key="3">
    <source>
        <dbReference type="ARBA" id="ARBA00022679"/>
    </source>
</evidence>
<sequence length="1273" mass="139090">MDSLRLLHFVTPTPTRRNQFHHSHSHHKLARPPGLCATTTFFNPRISIPIRRRIVCAVSSTQTREEERATMKSKLNVRIDHQVEFGEHIVIVGSSKEMGSWKKKVPMKWTENGWVCELELNGGEVVEFKFAIVSKDNGLVWESGANRALKLPREGSFAIVCRWGATGEAVNFSPLEFEQNGEEAKDVGEHGSAGADITLEAGTSPFVGQWQGKAVSFMRSNDHGNRGSERRWDTSGLQGSVLKLVDGDLNARSWRRKLEVVCELLVGSLQSKDRLEALIYSAIYLKWINTGQVPCFEDGGHHRPNRHAEISRLIFQELEQVSSRRDTSAQCNWFVYLSVPIDLEGLSSDPCMPVTCGSVLCFGCIGNFAETEDNANYQAKEMGRGWNGGLAGLVQTGLCLNLGVEVLVIRKIHPCLPSFKAEFTASVPLTRIRDIAHRGDIPHDLKQEIKHTIQNKLHRSAGPEDLVATEAMLARITKNPGEYSEAFVEQFKIFHHELKDFFNAGSLAEQLVSIRESLDERGCSALTLFMDCKKKLDSAEKSRTIFELIKTMQSLNALRDIIVKGLESGIGNDASDAAIAKRQKWRLCEIGLEDYSFVLLSRFLNALEAMGGAKWLADNVESKNISSWSDPLGALIVGVHQLALSGWKPEECEAIGAELLAWQEKGLLEKEGSEDGKIIWVLRLKATLDRARRLTEEYSEALLQIFPQRVQMLGKALGIPENSIRTYTEAEIRAGYVDIFCNPKECDLLDRLAQSMVILCATDFKTIRVSKLCTLLLKAVRSTLGSHGWDILVPGAASGTLVQVESIVPGSLPSTIEGPIVLVVNKADGDEEVTAAGSNIVGIILLQELPHLSHLGERVVFVTCEDDDKVADMRKLTGKNVRLEASLTGVNLTLSSSDDIVPEDLSGNGSSTVEPPGSHDPFLSAVKAHSNKGVSAGGLILLADADAQTSGAKAAACGRLASLTAASKKGNVVSSDQGVLASFEVPKSMVIPFGSMELALEHSKSMDTFMSFLEQIETARLDGGELDKLCSELQELISSLQLPKDTIDEIGRMFPDNARLIVRSSANVEDLAGMSAAGLYESIPNVSPSNPTAFANAVSQVWASLYTRRAVLSRRAAGVPQKDATMAVLVQEMLSPDLSFVLHTLSPTDRDQNSVEAEIAPGLGETLASGTRGTPWRLSCGKFDGHVRTLAFANFSEEMLVSGAGPADGDVTRLTVDYSKKPLTVDPIFRHQLGQRLGSVGFFLEREFGSPQDVEGCVVGKDIYVVQTRPQPQ</sequence>
<dbReference type="EMBL" id="JAAWWB010000028">
    <property type="protein sequence ID" value="KAG6748630.1"/>
    <property type="molecule type" value="Genomic_DNA"/>
</dbReference>
<evidence type="ECO:0000256" key="1">
    <source>
        <dbReference type="ARBA" id="ARBA00001946"/>
    </source>
</evidence>
<dbReference type="AlphaFoldDB" id="A0A8X7YP97"/>
<dbReference type="PANTHER" id="PTHR47453:SF1">
    <property type="entry name" value="PHOSPHOGLUCAN, WATER DIKINASE, CHLOROPLASTIC"/>
    <property type="match status" value="1"/>
</dbReference>
<dbReference type="InterPro" id="IPR054481">
    <property type="entry name" value="GWD1_pHisD"/>
</dbReference>
<dbReference type="Pfam" id="PF22973">
    <property type="entry name" value="GWD1_pHisD"/>
    <property type="match status" value="1"/>
</dbReference>
<organism evidence="10 11">
    <name type="scientific">Populus tomentosa</name>
    <name type="common">Chinese white poplar</name>
    <dbReference type="NCBI Taxonomy" id="118781"/>
    <lineage>
        <taxon>Eukaryota</taxon>
        <taxon>Viridiplantae</taxon>
        <taxon>Streptophyta</taxon>
        <taxon>Embryophyta</taxon>
        <taxon>Tracheophyta</taxon>
        <taxon>Spermatophyta</taxon>
        <taxon>Magnoliopsida</taxon>
        <taxon>eudicotyledons</taxon>
        <taxon>Gunneridae</taxon>
        <taxon>Pentapetalae</taxon>
        <taxon>rosids</taxon>
        <taxon>fabids</taxon>
        <taxon>Malpighiales</taxon>
        <taxon>Salicaceae</taxon>
        <taxon>Saliceae</taxon>
        <taxon>Populus</taxon>
    </lineage>
</organism>
<dbReference type="Proteomes" id="UP000886885">
    <property type="component" value="Chromosome 14D"/>
</dbReference>
<evidence type="ECO:0000259" key="9">
    <source>
        <dbReference type="PROSITE" id="PS51166"/>
    </source>
</evidence>